<comment type="caution">
    <text evidence="6">The sequence shown here is derived from an EMBL/GenBank/DDBJ whole genome shotgun (WGS) entry which is preliminary data.</text>
</comment>
<dbReference type="SUPFAM" id="SSF55120">
    <property type="entry name" value="Pseudouridine synthase"/>
    <property type="match status" value="1"/>
</dbReference>
<reference evidence="6 7" key="1">
    <citation type="journal article" date="2015" name="Nature">
        <title>rRNA introns, odd ribosomes, and small enigmatic genomes across a large radiation of phyla.</title>
        <authorList>
            <person name="Brown C.T."/>
            <person name="Hug L.A."/>
            <person name="Thomas B.C."/>
            <person name="Sharon I."/>
            <person name="Castelle C.J."/>
            <person name="Singh A."/>
            <person name="Wilkins M.J."/>
            <person name="Williams K.H."/>
            <person name="Banfield J.F."/>
        </authorList>
    </citation>
    <scope>NUCLEOTIDE SEQUENCE [LARGE SCALE GENOMIC DNA]</scope>
</reference>
<dbReference type="EMBL" id="LBXN01000037">
    <property type="protein sequence ID" value="KKR32613.1"/>
    <property type="molecule type" value="Genomic_DNA"/>
</dbReference>
<dbReference type="Pfam" id="PF00849">
    <property type="entry name" value="PseudoU_synth_2"/>
    <property type="match status" value="1"/>
</dbReference>
<dbReference type="InterPro" id="IPR006145">
    <property type="entry name" value="PsdUridine_synth_RsuA/RluA"/>
</dbReference>
<name>A0A0G0PXJ9_9BACT</name>
<dbReference type="NCBIfam" id="TIGR00005">
    <property type="entry name" value="rluA_subfam"/>
    <property type="match status" value="1"/>
</dbReference>
<evidence type="ECO:0000256" key="1">
    <source>
        <dbReference type="ARBA" id="ARBA00010876"/>
    </source>
</evidence>
<sequence length="242" mass="27796">MNINIIYEDDAFIVIDKPSGMIVNKAQTTTAVVTVQDFAEEKLKIKNLKLKIEDHEFSDRGGVVHRLDKETSGLLLIAKTPGAFFALKTQFQERTIEKRYKTLVHGKFTEKEGTISATVGRLPWNRERFGVLAGGREAVTKYLVEKEYSYEKNFYTLLSVFPKTGRTHQIRIHLKYINRPVVSDKFYAGRKTFRDDLTFCPRLFLHAYYLKLKHPVTGEVMEFTSELPEDLLGVLGKLKSAE</sequence>
<dbReference type="EC" id="5.4.99.-" evidence="4"/>
<dbReference type="Gene3D" id="3.30.2350.10">
    <property type="entry name" value="Pseudouridine synthase"/>
    <property type="match status" value="1"/>
</dbReference>
<evidence type="ECO:0000256" key="4">
    <source>
        <dbReference type="RuleBase" id="RU362028"/>
    </source>
</evidence>
<proteinExistence type="inferred from homology"/>
<evidence type="ECO:0000259" key="5">
    <source>
        <dbReference type="Pfam" id="PF00849"/>
    </source>
</evidence>
<accession>A0A0G0PXJ9</accession>
<dbReference type="PANTHER" id="PTHR21600:SF44">
    <property type="entry name" value="RIBOSOMAL LARGE SUBUNIT PSEUDOURIDINE SYNTHASE D"/>
    <property type="match status" value="1"/>
</dbReference>
<dbReference type="PROSITE" id="PS01129">
    <property type="entry name" value="PSI_RLU"/>
    <property type="match status" value="1"/>
</dbReference>
<evidence type="ECO:0000256" key="2">
    <source>
        <dbReference type="ARBA" id="ARBA00023235"/>
    </source>
</evidence>
<dbReference type="InterPro" id="IPR006224">
    <property type="entry name" value="PsdUridine_synth_RluA-like_CS"/>
</dbReference>
<feature type="domain" description="Pseudouridine synthase RsuA/RluA-like" evidence="5">
    <location>
        <begin position="12"/>
        <end position="175"/>
    </location>
</feature>
<keyword evidence="2 4" id="KW-0413">Isomerase</keyword>
<dbReference type="Proteomes" id="UP000034539">
    <property type="component" value="Unassembled WGS sequence"/>
</dbReference>
<comment type="catalytic activity">
    <reaction evidence="4">
        <text>a uridine in RNA = a pseudouridine in RNA</text>
        <dbReference type="Rhea" id="RHEA:48348"/>
        <dbReference type="Rhea" id="RHEA-COMP:12068"/>
        <dbReference type="Rhea" id="RHEA-COMP:12069"/>
        <dbReference type="ChEBI" id="CHEBI:65314"/>
        <dbReference type="ChEBI" id="CHEBI:65315"/>
    </reaction>
</comment>
<dbReference type="GO" id="GO:0009982">
    <property type="term" value="F:pseudouridine synthase activity"/>
    <property type="evidence" value="ECO:0007669"/>
    <property type="project" value="InterPro"/>
</dbReference>
<dbReference type="CDD" id="cd02869">
    <property type="entry name" value="PseudoU_synth_RluA_like"/>
    <property type="match status" value="1"/>
</dbReference>
<dbReference type="GO" id="GO:0140098">
    <property type="term" value="F:catalytic activity, acting on RNA"/>
    <property type="evidence" value="ECO:0007669"/>
    <property type="project" value="UniProtKB-ARBA"/>
</dbReference>
<comment type="similarity">
    <text evidence="1 4">Belongs to the pseudouridine synthase RluA family.</text>
</comment>
<comment type="function">
    <text evidence="4">Responsible for synthesis of pseudouridine from uracil.</text>
</comment>
<dbReference type="PANTHER" id="PTHR21600">
    <property type="entry name" value="MITOCHONDRIAL RNA PSEUDOURIDINE SYNTHASE"/>
    <property type="match status" value="1"/>
</dbReference>
<dbReference type="InterPro" id="IPR020103">
    <property type="entry name" value="PsdUridine_synth_cat_dom_sf"/>
</dbReference>
<dbReference type="AlphaFoldDB" id="A0A0G0PXJ9"/>
<dbReference type="InterPro" id="IPR006225">
    <property type="entry name" value="PsdUridine_synth_RluC/D"/>
</dbReference>
<feature type="active site" evidence="3">
    <location>
        <position position="68"/>
    </location>
</feature>
<dbReference type="GO" id="GO:0003723">
    <property type="term" value="F:RNA binding"/>
    <property type="evidence" value="ECO:0007669"/>
    <property type="project" value="InterPro"/>
</dbReference>
<protein>
    <recommendedName>
        <fullName evidence="4">Pseudouridine synthase</fullName>
        <ecNumber evidence="4">5.4.99.-</ecNumber>
    </recommendedName>
</protein>
<evidence type="ECO:0000313" key="7">
    <source>
        <dbReference type="Proteomes" id="UP000034539"/>
    </source>
</evidence>
<organism evidence="6 7">
    <name type="scientific">Candidatus Gottesmanbacteria bacterium GW2011_GWC2_39_8</name>
    <dbReference type="NCBI Taxonomy" id="1618450"/>
    <lineage>
        <taxon>Bacteria</taxon>
        <taxon>Candidatus Gottesmaniibacteriota</taxon>
    </lineage>
</organism>
<dbReference type="InterPro" id="IPR050188">
    <property type="entry name" value="RluA_PseudoU_synthase"/>
</dbReference>
<dbReference type="GO" id="GO:0000455">
    <property type="term" value="P:enzyme-directed rRNA pseudouridine synthesis"/>
    <property type="evidence" value="ECO:0007669"/>
    <property type="project" value="TreeGrafter"/>
</dbReference>
<evidence type="ECO:0000313" key="6">
    <source>
        <dbReference type="EMBL" id="KKR32613.1"/>
    </source>
</evidence>
<evidence type="ECO:0000256" key="3">
    <source>
        <dbReference type="PIRSR" id="PIRSR606225-1"/>
    </source>
</evidence>
<gene>
    <name evidence="6" type="ORF">UT63_C0037G0003</name>
</gene>